<gene>
    <name evidence="2" type="ORF">PVAP13_4NG075422</name>
</gene>
<feature type="compositionally biased region" description="Basic and acidic residues" evidence="1">
    <location>
        <begin position="117"/>
        <end position="127"/>
    </location>
</feature>
<feature type="region of interest" description="Disordered" evidence="1">
    <location>
        <begin position="61"/>
        <end position="127"/>
    </location>
</feature>
<feature type="compositionally biased region" description="Basic residues" evidence="1">
    <location>
        <begin position="195"/>
        <end position="207"/>
    </location>
</feature>
<feature type="region of interest" description="Disordered" evidence="1">
    <location>
        <begin position="181"/>
        <end position="207"/>
    </location>
</feature>
<dbReference type="AlphaFoldDB" id="A0A8T0T6J7"/>
<evidence type="ECO:0000313" key="2">
    <source>
        <dbReference type="EMBL" id="KAG2606971.1"/>
    </source>
</evidence>
<keyword evidence="3" id="KW-1185">Reference proteome</keyword>
<feature type="compositionally biased region" description="Polar residues" evidence="1">
    <location>
        <begin position="78"/>
        <end position="92"/>
    </location>
</feature>
<accession>A0A8T0T6J7</accession>
<protein>
    <submittedName>
        <fullName evidence="2">Uncharacterized protein</fullName>
    </submittedName>
</protein>
<evidence type="ECO:0000256" key="1">
    <source>
        <dbReference type="SAM" id="MobiDB-lite"/>
    </source>
</evidence>
<sequence>MPRPRPCRKPVRACSPLATRHSLYSSKPNLNCVPAHGQRPCLCAAQPSRAALPQCQDDDAELKPLPGATTTSTATSTRKLNMSLHTPQPQTQVRHDQAWNTPRPRPNRQTVPSSPMSRRELAVASHHERMIGLAKPTCGTTTALPRAFTAGGHVTNRPCRAPCACILSEAVMIATVLARPGHEPSRRGPVVAGHHERKHAQSFFFHK</sequence>
<dbReference type="Proteomes" id="UP000823388">
    <property type="component" value="Chromosome 4N"/>
</dbReference>
<feature type="compositionally biased region" description="Polar residues" evidence="1">
    <location>
        <begin position="107"/>
        <end position="116"/>
    </location>
</feature>
<organism evidence="2 3">
    <name type="scientific">Panicum virgatum</name>
    <name type="common">Blackwell switchgrass</name>
    <dbReference type="NCBI Taxonomy" id="38727"/>
    <lineage>
        <taxon>Eukaryota</taxon>
        <taxon>Viridiplantae</taxon>
        <taxon>Streptophyta</taxon>
        <taxon>Embryophyta</taxon>
        <taxon>Tracheophyta</taxon>
        <taxon>Spermatophyta</taxon>
        <taxon>Magnoliopsida</taxon>
        <taxon>Liliopsida</taxon>
        <taxon>Poales</taxon>
        <taxon>Poaceae</taxon>
        <taxon>PACMAD clade</taxon>
        <taxon>Panicoideae</taxon>
        <taxon>Panicodae</taxon>
        <taxon>Paniceae</taxon>
        <taxon>Panicinae</taxon>
        <taxon>Panicum</taxon>
        <taxon>Panicum sect. Hiantes</taxon>
    </lineage>
</organism>
<name>A0A8T0T6J7_PANVG</name>
<dbReference type="EMBL" id="CM029044">
    <property type="protein sequence ID" value="KAG2606971.1"/>
    <property type="molecule type" value="Genomic_DNA"/>
</dbReference>
<proteinExistence type="predicted"/>
<evidence type="ECO:0000313" key="3">
    <source>
        <dbReference type="Proteomes" id="UP000823388"/>
    </source>
</evidence>
<comment type="caution">
    <text evidence="2">The sequence shown here is derived from an EMBL/GenBank/DDBJ whole genome shotgun (WGS) entry which is preliminary data.</text>
</comment>
<feature type="compositionally biased region" description="Low complexity" evidence="1">
    <location>
        <begin position="68"/>
        <end position="77"/>
    </location>
</feature>
<reference evidence="2" key="1">
    <citation type="submission" date="2020-05" db="EMBL/GenBank/DDBJ databases">
        <title>WGS assembly of Panicum virgatum.</title>
        <authorList>
            <person name="Lovell J.T."/>
            <person name="Jenkins J."/>
            <person name="Shu S."/>
            <person name="Juenger T.E."/>
            <person name="Schmutz J."/>
        </authorList>
    </citation>
    <scope>NUCLEOTIDE SEQUENCE</scope>
    <source>
        <strain evidence="2">AP13</strain>
    </source>
</reference>